<gene>
    <name evidence="1" type="ORF">GJD93_09450</name>
</gene>
<name>A0AAP9KJD9_9GAMM</name>
<organism evidence="1 2">
    <name type="scientific">Acinetobacter towneri</name>
    <dbReference type="NCBI Taxonomy" id="202956"/>
    <lineage>
        <taxon>Bacteria</taxon>
        <taxon>Pseudomonadati</taxon>
        <taxon>Pseudomonadota</taxon>
        <taxon>Gammaproteobacteria</taxon>
        <taxon>Moraxellales</taxon>
        <taxon>Moraxellaceae</taxon>
        <taxon>Acinetobacter</taxon>
    </lineage>
</organism>
<reference evidence="2" key="1">
    <citation type="submission" date="2019-11" db="EMBL/GenBank/DDBJ databases">
        <title>Escherichia coli 1916D6.</title>
        <authorList>
            <person name="Yao H."/>
            <person name="Du X."/>
            <person name="Yu R."/>
            <person name="Li A."/>
        </authorList>
    </citation>
    <scope>NUCLEOTIDE SEQUENCE [LARGE SCALE GENOMIC DNA]</scope>
    <source>
        <strain evidence="2">19110F47</strain>
    </source>
</reference>
<proteinExistence type="predicted"/>
<dbReference type="Proteomes" id="UP000405075">
    <property type="component" value="Chromosome"/>
</dbReference>
<protein>
    <submittedName>
        <fullName evidence="1">Uncharacterized protein</fullName>
    </submittedName>
</protein>
<evidence type="ECO:0000313" key="2">
    <source>
        <dbReference type="Proteomes" id="UP000405075"/>
    </source>
</evidence>
<dbReference type="RefSeq" id="WP_004971470.1">
    <property type="nucleotide sequence ID" value="NZ_BBNL01000016.1"/>
</dbReference>
<dbReference type="EMBL" id="CP046045">
    <property type="protein sequence ID" value="QGM27883.1"/>
    <property type="molecule type" value="Genomic_DNA"/>
</dbReference>
<dbReference type="AlphaFoldDB" id="A0AAP9KJD9"/>
<accession>A0AAP9KJD9</accession>
<sequence>MMGHQRDILASLGIDIWVSRMAVSQTLPQSSVWRDQAAPEIHSEIIVPAAVPQQLKQQQPIIHEKPKQEPSPQHTTVEAAAPEVVPEARVMLQIEAFSIEALQLPHCVILVESTTLSQEQQQLWRNIQHALQAEYHVLQWPFALEVLQDGIGVENYVQGFVDVLSTDKNMLILGQLPHFKSEQCLHLASLQEMLDQPLLKKSLWDAIQITSLQPKA</sequence>
<evidence type="ECO:0000313" key="1">
    <source>
        <dbReference type="EMBL" id="QGM27883.1"/>
    </source>
</evidence>